<gene>
    <name evidence="12" type="ORF">PACLA_8A021375</name>
</gene>
<keyword evidence="8" id="KW-0653">Protein transport</keyword>
<evidence type="ECO:0000256" key="3">
    <source>
        <dbReference type="ARBA" id="ARBA00015843"/>
    </source>
</evidence>
<keyword evidence="13" id="KW-1185">Reference proteome</keyword>
<comment type="subcellular location">
    <subcellularLocation>
        <location evidence="1">Endoplasmic reticulum membrane</location>
        <topology evidence="1">Single-pass type IV membrane protein</topology>
    </subcellularLocation>
</comment>
<organism evidence="12 13">
    <name type="scientific">Paramuricea clavata</name>
    <name type="common">Red gorgonian</name>
    <name type="synonym">Violescent sea-whip</name>
    <dbReference type="NCBI Taxonomy" id="317549"/>
    <lineage>
        <taxon>Eukaryota</taxon>
        <taxon>Metazoa</taxon>
        <taxon>Cnidaria</taxon>
        <taxon>Anthozoa</taxon>
        <taxon>Octocorallia</taxon>
        <taxon>Malacalcyonacea</taxon>
        <taxon>Plexauridae</taxon>
        <taxon>Paramuricea</taxon>
    </lineage>
</organism>
<evidence type="ECO:0000256" key="6">
    <source>
        <dbReference type="ARBA" id="ARBA00022824"/>
    </source>
</evidence>
<evidence type="ECO:0000256" key="7">
    <source>
        <dbReference type="ARBA" id="ARBA00022892"/>
    </source>
</evidence>
<dbReference type="AlphaFoldDB" id="A0A6S7KQX8"/>
<dbReference type="PANTHER" id="PTHR13050:SF7">
    <property type="entry name" value="VESICLE TRANSPORT PROTEIN USE1"/>
    <property type="match status" value="1"/>
</dbReference>
<dbReference type="PANTHER" id="PTHR13050">
    <property type="entry name" value="USE1-LIKE PROTEIN"/>
    <property type="match status" value="1"/>
</dbReference>
<dbReference type="GO" id="GO:0005484">
    <property type="term" value="F:SNAP receptor activity"/>
    <property type="evidence" value="ECO:0007669"/>
    <property type="project" value="TreeGrafter"/>
</dbReference>
<evidence type="ECO:0000256" key="8">
    <source>
        <dbReference type="ARBA" id="ARBA00022927"/>
    </source>
</evidence>
<keyword evidence="10" id="KW-0472">Membrane</keyword>
<keyword evidence="9" id="KW-1133">Transmembrane helix</keyword>
<dbReference type="Pfam" id="PF09753">
    <property type="entry name" value="Use1"/>
    <property type="match status" value="1"/>
</dbReference>
<dbReference type="InterPro" id="IPR019150">
    <property type="entry name" value="Vesicle_transport_protein_Use1"/>
</dbReference>
<evidence type="ECO:0000256" key="5">
    <source>
        <dbReference type="ARBA" id="ARBA00022692"/>
    </source>
</evidence>
<evidence type="ECO:0000313" key="13">
    <source>
        <dbReference type="Proteomes" id="UP001152795"/>
    </source>
</evidence>
<keyword evidence="4" id="KW-0813">Transport</keyword>
<dbReference type="GO" id="GO:0015031">
    <property type="term" value="P:protein transport"/>
    <property type="evidence" value="ECO:0007669"/>
    <property type="project" value="UniProtKB-KW"/>
</dbReference>
<evidence type="ECO:0000256" key="9">
    <source>
        <dbReference type="ARBA" id="ARBA00022989"/>
    </source>
</evidence>
<keyword evidence="6" id="KW-0256">Endoplasmic reticulum</keyword>
<evidence type="ECO:0000313" key="12">
    <source>
        <dbReference type="EMBL" id="CAB4029302.1"/>
    </source>
</evidence>
<protein>
    <recommendedName>
        <fullName evidence="3">Vesicle transport protein USE1</fullName>
    </recommendedName>
    <alternativeName>
        <fullName evidence="11">USE1-like protein</fullName>
    </alternativeName>
</protein>
<evidence type="ECO:0000256" key="4">
    <source>
        <dbReference type="ARBA" id="ARBA00022448"/>
    </source>
</evidence>
<dbReference type="Proteomes" id="UP001152795">
    <property type="component" value="Unassembled WGS sequence"/>
</dbReference>
<comment type="caution">
    <text evidence="12">The sequence shown here is derived from an EMBL/GenBank/DDBJ whole genome shotgun (WGS) entry which is preliminary data.</text>
</comment>
<dbReference type="GO" id="GO:0006890">
    <property type="term" value="P:retrograde vesicle-mediated transport, Golgi to endoplasmic reticulum"/>
    <property type="evidence" value="ECO:0007669"/>
    <property type="project" value="TreeGrafter"/>
</dbReference>
<comment type="similarity">
    <text evidence="2">Belongs to the USE1 family.</text>
</comment>
<evidence type="ECO:0000256" key="2">
    <source>
        <dbReference type="ARBA" id="ARBA00007891"/>
    </source>
</evidence>
<keyword evidence="5" id="KW-0812">Transmembrane</keyword>
<evidence type="ECO:0000256" key="10">
    <source>
        <dbReference type="ARBA" id="ARBA00023136"/>
    </source>
</evidence>
<keyword evidence="7" id="KW-0931">ER-Golgi transport</keyword>
<evidence type="ECO:0000256" key="11">
    <source>
        <dbReference type="ARBA" id="ARBA00032711"/>
    </source>
</evidence>
<evidence type="ECO:0000256" key="1">
    <source>
        <dbReference type="ARBA" id="ARBA00004163"/>
    </source>
</evidence>
<reference evidence="12" key="1">
    <citation type="submission" date="2020-04" db="EMBL/GenBank/DDBJ databases">
        <authorList>
            <person name="Alioto T."/>
            <person name="Alioto T."/>
            <person name="Gomez Garrido J."/>
        </authorList>
    </citation>
    <scope>NUCLEOTIDE SEQUENCE</scope>
    <source>
        <strain evidence="12">A484AB</strain>
    </source>
</reference>
<proteinExistence type="inferred from homology"/>
<dbReference type="EMBL" id="CACRXK020016078">
    <property type="protein sequence ID" value="CAB4029302.1"/>
    <property type="molecule type" value="Genomic_DNA"/>
</dbReference>
<sequence length="213" mass="24827">MAIFIEQYLSFLSSKPSSEVMKEYTRRIEFLKHTIDTEKMNSVYEKTLASQQIAPPHITTDTTHVTPLKVRQIHQKAKTRYENEARRELLGEGEDSQLRNRKSASNSNTEESLDAVLEHHQNMQEKIAEEMIQMAQNLKHNSLVASNILKKDNKVLENASDLADSNFTKLKHESERLEEITNRPCSLWVWTMLACVCIVFIMMIIFIRFFPKR</sequence>
<dbReference type="GO" id="GO:0031201">
    <property type="term" value="C:SNARE complex"/>
    <property type="evidence" value="ECO:0007669"/>
    <property type="project" value="TreeGrafter"/>
</dbReference>
<dbReference type="CDD" id="cd15860">
    <property type="entry name" value="SNARE_USE1"/>
    <property type="match status" value="1"/>
</dbReference>
<accession>A0A6S7KQX8</accession>
<dbReference type="GO" id="GO:0005789">
    <property type="term" value="C:endoplasmic reticulum membrane"/>
    <property type="evidence" value="ECO:0007669"/>
    <property type="project" value="UniProtKB-SubCell"/>
</dbReference>
<name>A0A6S7KQX8_PARCT</name>